<comment type="caution">
    <text evidence="1">The sequence shown here is derived from an EMBL/GenBank/DDBJ whole genome shotgun (WGS) entry which is preliminary data.</text>
</comment>
<dbReference type="InterPro" id="IPR025515">
    <property type="entry name" value="DUF4403"/>
</dbReference>
<dbReference type="Pfam" id="PF14356">
    <property type="entry name" value="DUF4403"/>
    <property type="match status" value="1"/>
</dbReference>
<evidence type="ECO:0008006" key="3">
    <source>
        <dbReference type="Google" id="ProtNLM"/>
    </source>
</evidence>
<dbReference type="AlphaFoldDB" id="D5RJJ0"/>
<dbReference type="Proteomes" id="UP000005324">
    <property type="component" value="Unassembled WGS sequence"/>
</dbReference>
<evidence type="ECO:0000313" key="2">
    <source>
        <dbReference type="Proteomes" id="UP000005324"/>
    </source>
</evidence>
<proteinExistence type="predicted"/>
<dbReference type="HOGENOM" id="CLU_549394_0_0_5"/>
<evidence type="ECO:0000313" key="1">
    <source>
        <dbReference type="EMBL" id="EFH12529.1"/>
    </source>
</evidence>
<reference evidence="1 2" key="1">
    <citation type="submission" date="2010-04" db="EMBL/GenBank/DDBJ databases">
        <authorList>
            <person name="Qin X."/>
            <person name="Bachman B."/>
            <person name="Battles P."/>
            <person name="Bell A."/>
            <person name="Bess C."/>
            <person name="Bickham C."/>
            <person name="Chaboub L."/>
            <person name="Chen D."/>
            <person name="Coyle M."/>
            <person name="Deiros D.R."/>
            <person name="Dinh H."/>
            <person name="Forbes L."/>
            <person name="Fowler G."/>
            <person name="Francisco L."/>
            <person name="Fu Q."/>
            <person name="Gubbala S."/>
            <person name="Hale W."/>
            <person name="Han Y."/>
            <person name="Hemphill L."/>
            <person name="Highlander S.K."/>
            <person name="Hirani K."/>
            <person name="Hogues M."/>
            <person name="Jackson L."/>
            <person name="Jakkamsetti A."/>
            <person name="Javaid M."/>
            <person name="Jiang H."/>
            <person name="Korchina V."/>
            <person name="Kovar C."/>
            <person name="Lara F."/>
            <person name="Lee S."/>
            <person name="Mata R."/>
            <person name="Mathew T."/>
            <person name="Moen C."/>
            <person name="Morales K."/>
            <person name="Munidasa M."/>
            <person name="Nazareth L."/>
            <person name="Ngo R."/>
            <person name="Nguyen L."/>
            <person name="Okwuonu G."/>
            <person name="Ongeri F."/>
            <person name="Patil S."/>
            <person name="Petrosino J."/>
            <person name="Pham C."/>
            <person name="Pham P."/>
            <person name="Pu L.-L."/>
            <person name="Puazo M."/>
            <person name="Raj R."/>
            <person name="Reid J."/>
            <person name="Rouhana J."/>
            <person name="Saada N."/>
            <person name="Shang Y."/>
            <person name="Simmons D."/>
            <person name="Thornton R."/>
            <person name="Warren J."/>
            <person name="Weissenberger G."/>
            <person name="Zhang J."/>
            <person name="Zhang L."/>
            <person name="Zhou C."/>
            <person name="Zhu D."/>
            <person name="Muzny D."/>
            <person name="Worley K."/>
            <person name="Gibbs R."/>
        </authorList>
    </citation>
    <scope>NUCLEOTIDE SEQUENCE [LARGE SCALE GENOMIC DNA]</scope>
    <source>
        <strain evidence="1 2">ATCC 49957</strain>
    </source>
</reference>
<protein>
    <recommendedName>
        <fullName evidence="3">DUF4403 family protein</fullName>
    </recommendedName>
</protein>
<organism evidence="1 2">
    <name type="scientific">Pseudoroseomonas cervicalis ATCC 49957</name>
    <dbReference type="NCBI Taxonomy" id="525371"/>
    <lineage>
        <taxon>Bacteria</taxon>
        <taxon>Pseudomonadati</taxon>
        <taxon>Pseudomonadota</taxon>
        <taxon>Alphaproteobacteria</taxon>
        <taxon>Acetobacterales</taxon>
        <taxon>Roseomonadaceae</taxon>
        <taxon>Roseomonas</taxon>
    </lineage>
</organism>
<name>D5RJJ0_9PROT</name>
<gene>
    <name evidence="1" type="ORF">HMPREF0731_1250</name>
</gene>
<sequence length="479" mass="51743">MPLAVLAALGAAGLVWLERREAALPGEPPRQSSRLALPERESRVALKLRLPLDLLRQAAERNLPAALRQTSEPGADTVYDITLRRLGPVALQSTGEGLRATARLGLGGTAGLGGGLAALLALDANRIEAEAELQLDLKLTLDEGWCPVWSVASRYRWLRSPRLEIIGGVWIDVEQRLRGQLDEALRGLPAQLASLLPCAALREQAYALWQPRSVAVQLPAAPPLYLALRPEAVALSEIGFEPDTLSVMLALRASTAITSAPPRPPAGPRFLPPLRALPERWSERDGRLRVAIPVRAGYDMIRDWLMAEFGGRDIPVETPLGTLTLRVRDIFLYPSHPALALSVTFEASLPGLLPDTTGHVTFSARPVLDADGRRVALTDLRFARDLDSTLWSLATLLFEGRIRAWLEGIAVYDLSAVMQEALAALRARAADPALTGGLRVSLTRPSLRLEQLVAENDALTILGSAEAGVEAEITALPLP</sequence>
<dbReference type="RefSeq" id="WP_007005099.1">
    <property type="nucleotide sequence ID" value="NZ_GG770781.1"/>
</dbReference>
<keyword evidence="2" id="KW-1185">Reference proteome</keyword>
<accession>D5RJJ0</accession>
<dbReference type="EMBL" id="ADVL01000207">
    <property type="protein sequence ID" value="EFH12529.1"/>
    <property type="molecule type" value="Genomic_DNA"/>
</dbReference>